<reference evidence="1 2" key="1">
    <citation type="submission" date="2015-01" db="EMBL/GenBank/DDBJ databases">
        <title>Evolution of Trichinella species and genotypes.</title>
        <authorList>
            <person name="Korhonen P.K."/>
            <person name="Edoardo P."/>
            <person name="Giuseppe L.R."/>
            <person name="Gasser R.B."/>
        </authorList>
    </citation>
    <scope>NUCLEOTIDE SEQUENCE [LARGE SCALE GENOMIC DNA]</scope>
    <source>
        <strain evidence="1">ISS588</strain>
    </source>
</reference>
<dbReference type="EMBL" id="JYDS01000224">
    <property type="protein sequence ID" value="KRZ20908.1"/>
    <property type="molecule type" value="Genomic_DNA"/>
</dbReference>
<proteinExistence type="predicted"/>
<gene>
    <name evidence="1" type="ORF">T4B_10853</name>
</gene>
<name>A0A0V1IDK9_TRIPS</name>
<dbReference type="AlphaFoldDB" id="A0A0V1IDK9"/>
<sequence length="79" mass="9697">MKFDRNEKQQKFMLDYVTFLKSLFNRRTCFNVLSQNFFNIYLHPIKKNFSYLHITYKEAMYFRFVDMAGSVYEVELVAK</sequence>
<dbReference type="Proteomes" id="UP000054805">
    <property type="component" value="Unassembled WGS sequence"/>
</dbReference>
<accession>A0A0V1IDK9</accession>
<organism evidence="1 2">
    <name type="scientific">Trichinella pseudospiralis</name>
    <name type="common">Parasitic roundworm</name>
    <dbReference type="NCBI Taxonomy" id="6337"/>
    <lineage>
        <taxon>Eukaryota</taxon>
        <taxon>Metazoa</taxon>
        <taxon>Ecdysozoa</taxon>
        <taxon>Nematoda</taxon>
        <taxon>Enoplea</taxon>
        <taxon>Dorylaimia</taxon>
        <taxon>Trichinellida</taxon>
        <taxon>Trichinellidae</taxon>
        <taxon>Trichinella</taxon>
    </lineage>
</organism>
<evidence type="ECO:0000313" key="2">
    <source>
        <dbReference type="Proteomes" id="UP000054805"/>
    </source>
</evidence>
<comment type="caution">
    <text evidence="1">The sequence shown here is derived from an EMBL/GenBank/DDBJ whole genome shotgun (WGS) entry which is preliminary data.</text>
</comment>
<evidence type="ECO:0000313" key="1">
    <source>
        <dbReference type="EMBL" id="KRZ20908.1"/>
    </source>
</evidence>
<keyword evidence="2" id="KW-1185">Reference proteome</keyword>
<protein>
    <submittedName>
        <fullName evidence="1">Uncharacterized protein</fullName>
    </submittedName>
</protein>